<comment type="caution">
    <text evidence="1">The sequence shown here is derived from an EMBL/GenBank/DDBJ whole genome shotgun (WGS) entry which is preliminary data.</text>
</comment>
<accession>A0A919EIT0</accession>
<protein>
    <recommendedName>
        <fullName evidence="3">DUF748 domain-containing protein</fullName>
    </recommendedName>
</protein>
<sequence>MQMKILSKKINTTWLKTLLILCLVLLILRAIAPYAVKYTVNRALANQSSVTGYIGDVDLHLYRGAYEIEDIALYSVDVNDNKQPFLSMKELDISILWSALFQGRVVSSMTMYQLDLSIYDQEPETVADSTDVAKSKTWVELANDITPFSIDAIVLVDSKMTLKTDNESAIKTTYIDGIYGLITNINNDKHTENSLSGALKLTGDLMGQSNITIEAGFDPFAEKPNFDLDVTVEKFPINHLDNLIKFYTVFDIEGGIVDGAMELAAVDGDVDGYIKLGVYQLDVFTWQEDVIQDGDNPFVILAENITELLGNILENDEKKTVAAQVPIEGTLNQTEISTSAAIYSMVENAFIEAIELNLDQVVSYEALTQESK</sequence>
<reference evidence="1" key="1">
    <citation type="journal article" date="2014" name="Int. J. Syst. Evol. Microbiol.">
        <title>Complete genome sequence of Corynebacterium casei LMG S-19264T (=DSM 44701T), isolated from a smear-ripened cheese.</title>
        <authorList>
            <consortium name="US DOE Joint Genome Institute (JGI-PGF)"/>
            <person name="Walter F."/>
            <person name="Albersmeier A."/>
            <person name="Kalinowski J."/>
            <person name="Ruckert C."/>
        </authorList>
    </citation>
    <scope>NUCLEOTIDE SEQUENCE</scope>
    <source>
        <strain evidence="1">KCTC 42731</strain>
    </source>
</reference>
<reference evidence="1" key="2">
    <citation type="submission" date="2020-09" db="EMBL/GenBank/DDBJ databases">
        <authorList>
            <person name="Sun Q."/>
            <person name="Kim S."/>
        </authorList>
    </citation>
    <scope>NUCLEOTIDE SEQUENCE</scope>
    <source>
        <strain evidence="1">KCTC 42731</strain>
    </source>
</reference>
<keyword evidence="2" id="KW-1185">Reference proteome</keyword>
<dbReference type="EMBL" id="BNCK01000003">
    <property type="protein sequence ID" value="GHF88610.1"/>
    <property type="molecule type" value="Genomic_DNA"/>
</dbReference>
<dbReference type="AlphaFoldDB" id="A0A919EIT0"/>
<dbReference type="Pfam" id="PF05359">
    <property type="entry name" value="DUF748"/>
    <property type="match status" value="1"/>
</dbReference>
<evidence type="ECO:0000313" key="1">
    <source>
        <dbReference type="EMBL" id="GHF88610.1"/>
    </source>
</evidence>
<organism evidence="1 2">
    <name type="scientific">Thalassotalea marina</name>
    <dbReference type="NCBI Taxonomy" id="1673741"/>
    <lineage>
        <taxon>Bacteria</taxon>
        <taxon>Pseudomonadati</taxon>
        <taxon>Pseudomonadota</taxon>
        <taxon>Gammaproteobacteria</taxon>
        <taxon>Alteromonadales</taxon>
        <taxon>Colwelliaceae</taxon>
        <taxon>Thalassotalea</taxon>
    </lineage>
</organism>
<dbReference type="RefSeq" id="WP_189768919.1">
    <property type="nucleotide sequence ID" value="NZ_BNCK01000003.1"/>
</dbReference>
<proteinExistence type="predicted"/>
<evidence type="ECO:0000313" key="2">
    <source>
        <dbReference type="Proteomes" id="UP000623842"/>
    </source>
</evidence>
<name>A0A919EIT0_9GAMM</name>
<dbReference type="Proteomes" id="UP000623842">
    <property type="component" value="Unassembled WGS sequence"/>
</dbReference>
<dbReference type="InterPro" id="IPR008023">
    <property type="entry name" value="DUF748"/>
</dbReference>
<evidence type="ECO:0008006" key="3">
    <source>
        <dbReference type="Google" id="ProtNLM"/>
    </source>
</evidence>
<gene>
    <name evidence="1" type="ORF">GCM10017161_15440</name>
</gene>